<dbReference type="EMBL" id="JAINUG010000296">
    <property type="protein sequence ID" value="KAJ8383317.1"/>
    <property type="molecule type" value="Genomic_DNA"/>
</dbReference>
<feature type="region of interest" description="Disordered" evidence="1">
    <location>
        <begin position="1"/>
        <end position="106"/>
    </location>
</feature>
<evidence type="ECO:0000313" key="2">
    <source>
        <dbReference type="EMBL" id="KAJ8383317.1"/>
    </source>
</evidence>
<feature type="compositionally biased region" description="Basic and acidic residues" evidence="1">
    <location>
        <begin position="19"/>
        <end position="28"/>
    </location>
</feature>
<organism evidence="2 3">
    <name type="scientific">Aldrovandia affinis</name>
    <dbReference type="NCBI Taxonomy" id="143900"/>
    <lineage>
        <taxon>Eukaryota</taxon>
        <taxon>Metazoa</taxon>
        <taxon>Chordata</taxon>
        <taxon>Craniata</taxon>
        <taxon>Vertebrata</taxon>
        <taxon>Euteleostomi</taxon>
        <taxon>Actinopterygii</taxon>
        <taxon>Neopterygii</taxon>
        <taxon>Teleostei</taxon>
        <taxon>Notacanthiformes</taxon>
        <taxon>Halosauridae</taxon>
        <taxon>Aldrovandia</taxon>
    </lineage>
</organism>
<sequence length="119" mass="13419">MSRARLDESCPSYLTEPSNQRREGEKQQRRSIHRASSLKGHRYRRPRWKRETQAHNAPTPPPFSPASGSVTPQGWRCRITSDESQPLIDARPGARPSTLSLRSDTEDIEQAHASCSLLG</sequence>
<evidence type="ECO:0000313" key="3">
    <source>
        <dbReference type="Proteomes" id="UP001221898"/>
    </source>
</evidence>
<protein>
    <submittedName>
        <fullName evidence="2">Uncharacterized protein</fullName>
    </submittedName>
</protein>
<dbReference type="Proteomes" id="UP001221898">
    <property type="component" value="Unassembled WGS sequence"/>
</dbReference>
<feature type="compositionally biased region" description="Basic residues" evidence="1">
    <location>
        <begin position="39"/>
        <end position="48"/>
    </location>
</feature>
<proteinExistence type="predicted"/>
<comment type="caution">
    <text evidence="2">The sequence shown here is derived from an EMBL/GenBank/DDBJ whole genome shotgun (WGS) entry which is preliminary data.</text>
</comment>
<reference evidence="2" key="1">
    <citation type="journal article" date="2023" name="Science">
        <title>Genome structures resolve the early diversification of teleost fishes.</title>
        <authorList>
            <person name="Parey E."/>
            <person name="Louis A."/>
            <person name="Montfort J."/>
            <person name="Bouchez O."/>
            <person name="Roques C."/>
            <person name="Iampietro C."/>
            <person name="Lluch J."/>
            <person name="Castinel A."/>
            <person name="Donnadieu C."/>
            <person name="Desvignes T."/>
            <person name="Floi Bucao C."/>
            <person name="Jouanno E."/>
            <person name="Wen M."/>
            <person name="Mejri S."/>
            <person name="Dirks R."/>
            <person name="Jansen H."/>
            <person name="Henkel C."/>
            <person name="Chen W.J."/>
            <person name="Zahm M."/>
            <person name="Cabau C."/>
            <person name="Klopp C."/>
            <person name="Thompson A.W."/>
            <person name="Robinson-Rechavi M."/>
            <person name="Braasch I."/>
            <person name="Lecointre G."/>
            <person name="Bobe J."/>
            <person name="Postlethwait J.H."/>
            <person name="Berthelot C."/>
            <person name="Roest Crollius H."/>
            <person name="Guiguen Y."/>
        </authorList>
    </citation>
    <scope>NUCLEOTIDE SEQUENCE</scope>
    <source>
        <strain evidence="2">NC1722</strain>
    </source>
</reference>
<gene>
    <name evidence="2" type="ORF">AAFF_G00221770</name>
</gene>
<name>A0AAD7RG60_9TELE</name>
<accession>A0AAD7RG60</accession>
<evidence type="ECO:0000256" key="1">
    <source>
        <dbReference type="SAM" id="MobiDB-lite"/>
    </source>
</evidence>
<keyword evidence="3" id="KW-1185">Reference proteome</keyword>
<dbReference type="AlphaFoldDB" id="A0AAD7RG60"/>